<keyword evidence="1" id="KW-0812">Transmembrane</keyword>
<dbReference type="Proteomes" id="UP000198820">
    <property type="component" value="Unassembled WGS sequence"/>
</dbReference>
<dbReference type="STRING" id="908615.SAMN05421540_10717"/>
<keyword evidence="1" id="KW-0472">Membrane</keyword>
<accession>A0A1H4C2I9</accession>
<dbReference type="RefSeq" id="WP_234953127.1">
    <property type="nucleotide sequence ID" value="NZ_FNQF01000007.1"/>
</dbReference>
<gene>
    <name evidence="2" type="ORF">SAMN05421540_10717</name>
</gene>
<reference evidence="2 3" key="1">
    <citation type="submission" date="2016-10" db="EMBL/GenBank/DDBJ databases">
        <authorList>
            <person name="de Groot N.N."/>
        </authorList>
    </citation>
    <scope>NUCLEOTIDE SEQUENCE [LARGE SCALE GENOMIC DNA]</scope>
    <source>
        <strain evidence="2 3">DSM 23581</strain>
    </source>
</reference>
<evidence type="ECO:0000256" key="1">
    <source>
        <dbReference type="SAM" id="Phobius"/>
    </source>
</evidence>
<sequence length="84" mass="8719">MKMAENQQNHRISIESKLVASQSAQSKLGQVFGLIIGLSGIGCGTYLASIGQDIVGGIIAGGTVVSLVSVFVLGKKSQKKNNED</sequence>
<dbReference type="EMBL" id="FNQF01000007">
    <property type="protein sequence ID" value="SEA54547.1"/>
    <property type="molecule type" value="Genomic_DNA"/>
</dbReference>
<dbReference type="AlphaFoldDB" id="A0A1H4C2I9"/>
<name>A0A1H4C2I9_9FLAO</name>
<keyword evidence="1" id="KW-1133">Transmembrane helix</keyword>
<evidence type="ECO:0000313" key="2">
    <source>
        <dbReference type="EMBL" id="SEA54547.1"/>
    </source>
</evidence>
<feature type="transmembrane region" description="Helical" evidence="1">
    <location>
        <begin position="54"/>
        <end position="74"/>
    </location>
</feature>
<keyword evidence="3" id="KW-1185">Reference proteome</keyword>
<proteinExistence type="predicted"/>
<organism evidence="2 3">
    <name type="scientific">Psychroflexus halocasei</name>
    <dbReference type="NCBI Taxonomy" id="908615"/>
    <lineage>
        <taxon>Bacteria</taxon>
        <taxon>Pseudomonadati</taxon>
        <taxon>Bacteroidota</taxon>
        <taxon>Flavobacteriia</taxon>
        <taxon>Flavobacteriales</taxon>
        <taxon>Flavobacteriaceae</taxon>
        <taxon>Psychroflexus</taxon>
    </lineage>
</organism>
<evidence type="ECO:0000313" key="3">
    <source>
        <dbReference type="Proteomes" id="UP000198820"/>
    </source>
</evidence>
<feature type="transmembrane region" description="Helical" evidence="1">
    <location>
        <begin position="31"/>
        <end position="48"/>
    </location>
</feature>
<protein>
    <submittedName>
        <fullName evidence="2">Predicted membrane protein</fullName>
    </submittedName>
</protein>